<dbReference type="OMA" id="CQEWAAL"/>
<reference evidence="1" key="1">
    <citation type="submission" date="2025-08" db="UniProtKB">
        <authorList>
            <consortium name="Ensembl"/>
        </authorList>
    </citation>
    <scope>IDENTIFICATION</scope>
</reference>
<evidence type="ECO:0000313" key="1">
    <source>
        <dbReference type="Ensembl" id="ENSMLEP00000001779.1"/>
    </source>
</evidence>
<accession>A0A2K5XEQ6</accession>
<dbReference type="AlphaFoldDB" id="A0A2K5XEQ6"/>
<evidence type="ECO:0000313" key="2">
    <source>
        <dbReference type="Proteomes" id="UP000233140"/>
    </source>
</evidence>
<keyword evidence="2" id="KW-1185">Reference proteome</keyword>
<dbReference type="Ensembl" id="ENSMLET00000007704.1">
    <property type="protein sequence ID" value="ENSMLEP00000001779.1"/>
    <property type="gene ID" value="ENSMLEG00000006954.1"/>
</dbReference>
<dbReference type="Proteomes" id="UP000233140">
    <property type="component" value="Unassembled WGS sequence"/>
</dbReference>
<reference evidence="1" key="2">
    <citation type="submission" date="2025-09" db="UniProtKB">
        <authorList>
            <consortium name="Ensembl"/>
        </authorList>
    </citation>
    <scope>IDENTIFICATION</scope>
</reference>
<dbReference type="GeneTree" id="ENSGT00910000147870"/>
<sequence>MVSGVQEKPWGLQTHVSVTHSFSHSPVAIFGHLLRYWEVLGSRYPGVKQTLALLSSSLLSSNTAIQAGQLVLEWEPQWVPWHTVDRVTNCQEWAALGGGFVENMMPILGLKEMSGHLPGDEGREKGLWGQRTTWVKTGGKRTSMTYWGQC</sequence>
<organism evidence="1 2">
    <name type="scientific">Mandrillus leucophaeus</name>
    <name type="common">Drill</name>
    <name type="synonym">Papio leucophaeus</name>
    <dbReference type="NCBI Taxonomy" id="9568"/>
    <lineage>
        <taxon>Eukaryota</taxon>
        <taxon>Metazoa</taxon>
        <taxon>Chordata</taxon>
        <taxon>Craniata</taxon>
        <taxon>Vertebrata</taxon>
        <taxon>Euteleostomi</taxon>
        <taxon>Mammalia</taxon>
        <taxon>Eutheria</taxon>
        <taxon>Euarchontoglires</taxon>
        <taxon>Primates</taxon>
        <taxon>Haplorrhini</taxon>
        <taxon>Catarrhini</taxon>
        <taxon>Cercopithecidae</taxon>
        <taxon>Cercopithecinae</taxon>
        <taxon>Mandrillus</taxon>
    </lineage>
</organism>
<protein>
    <submittedName>
        <fullName evidence="1">Uncharacterized protein</fullName>
    </submittedName>
</protein>
<name>A0A2K5XEQ6_MANLE</name>
<proteinExistence type="predicted"/>